<keyword evidence="2" id="KW-0804">Transcription</keyword>
<feature type="region of interest" description="Disordered" evidence="4">
    <location>
        <begin position="1"/>
        <end position="126"/>
    </location>
</feature>
<keyword evidence="6" id="KW-1185">Reference proteome</keyword>
<sequence length="814" mass="88956">MTRQLRPRKSRPSYAALVEFEDGDDSEPQPTKKTTKAKATTKAVVVEEDSESDFAGGENEAAEDDEDAEVEDDVMEEDSEEEPERPAKRARVTQAKKKAATPKAKGKAKATPKPRAVSIQDAVAPSAARGSKRQMYVLPAPSVHHRHRAVPLYSRSGQAERLTSKPALFASSSQTLTNGFTHNSKITDRVNKAWGYNIGAGPLWDMAEDRGWFKEAITTGDDVDTEAKRRPMVYPDIPVMNGWTFLSKEEASPYLPTDDTTTEEGNLKPPPPVKCHFGPIDAQEKKELAIFDSLTLSPDCYVFNAGGPVWGLDWCPFYVEERSSRSYTQYLAVGPFPSHSHSPDIGRKVTRPSYACIQIWSLSSKEKPTRSKKPVPITGQMKCELILAIDSGPAFELKWCPLPSHDQFNGNKQIKKLGLLGGTFEDGTFAVYVVPDPTTLKPSKKTDSQPLYVKLQPILRIELEETSCWTFDWANSEVIAIGTTNGIISVFNLGSYLKNIVSAGNISSPIFCPLLTFPENCLLDVPTITNVLPTHYLSVHQSAIRALAWVKAPPALPSGLPSVGRSPTVIASGGYDGMECMTDIRSGHGSVMNRTRDVINALHYSPFAGGPITMDHENTVKAYSASPSMLGRGHSLLEPQGPVWSVHASDYHPQLAVGAADGSCSTTNTLRSTRRGGTVPFFVYKVFQMDYNRHTKEFRMLDHFLPQESVDRPSAARSAKDKGKDKDFYPPPSCGAWPPEVGVHRVVWNCGNGLASCGLLAAGTSSGLCRVDWVLGRWVKDKIPYGSVSSVRLEDAGSEDGMDVDSDASGEASE</sequence>
<dbReference type="SUPFAM" id="SSF50978">
    <property type="entry name" value="WD40 repeat-like"/>
    <property type="match status" value="1"/>
</dbReference>
<dbReference type="GO" id="GO:0000127">
    <property type="term" value="C:transcription factor TFIIIC complex"/>
    <property type="evidence" value="ECO:0007669"/>
    <property type="project" value="TreeGrafter"/>
</dbReference>
<evidence type="ECO:0000313" key="5">
    <source>
        <dbReference type="EMBL" id="PPQ65649.1"/>
    </source>
</evidence>
<dbReference type="EMBL" id="NHTK01006061">
    <property type="protein sequence ID" value="PPQ65649.1"/>
    <property type="molecule type" value="Genomic_DNA"/>
</dbReference>
<comment type="caution">
    <text evidence="5">The sequence shown here is derived from an EMBL/GenBank/DDBJ whole genome shotgun (WGS) entry which is preliminary data.</text>
</comment>
<dbReference type="InterPro" id="IPR015943">
    <property type="entry name" value="WD40/YVTN_repeat-like_dom_sf"/>
</dbReference>
<evidence type="ECO:0000256" key="4">
    <source>
        <dbReference type="SAM" id="MobiDB-lite"/>
    </source>
</evidence>
<feature type="compositionally biased region" description="Basic and acidic residues" evidence="4">
    <location>
        <begin position="718"/>
        <end position="728"/>
    </location>
</feature>
<dbReference type="GO" id="GO:0005634">
    <property type="term" value="C:nucleus"/>
    <property type="evidence" value="ECO:0007669"/>
    <property type="project" value="UniProtKB-SubCell"/>
</dbReference>
<dbReference type="InParanoid" id="A0A409VHB0"/>
<evidence type="ECO:0000256" key="3">
    <source>
        <dbReference type="ARBA" id="ARBA00023242"/>
    </source>
</evidence>
<proteinExistence type="predicted"/>
<protein>
    <submittedName>
        <fullName evidence="5">Uncharacterized protein</fullName>
    </submittedName>
</protein>
<name>A0A409VHB0_9AGAR</name>
<dbReference type="InterPro" id="IPR052416">
    <property type="entry name" value="GTF3C_component"/>
</dbReference>
<accession>A0A409VHB0</accession>
<feature type="compositionally biased region" description="Basic residues" evidence="4">
    <location>
        <begin position="88"/>
        <end position="112"/>
    </location>
</feature>
<dbReference type="FunCoup" id="A0A409VHB0">
    <property type="interactions" value="4"/>
</dbReference>
<keyword evidence="3" id="KW-0539">Nucleus</keyword>
<reference evidence="5 6" key="1">
    <citation type="journal article" date="2018" name="Evol. Lett.">
        <title>Horizontal gene cluster transfer increased hallucinogenic mushroom diversity.</title>
        <authorList>
            <person name="Reynolds H.T."/>
            <person name="Vijayakumar V."/>
            <person name="Gluck-Thaler E."/>
            <person name="Korotkin H.B."/>
            <person name="Matheny P.B."/>
            <person name="Slot J.C."/>
        </authorList>
    </citation>
    <scope>NUCLEOTIDE SEQUENCE [LARGE SCALE GENOMIC DNA]</scope>
    <source>
        <strain evidence="5 6">2629</strain>
    </source>
</reference>
<evidence type="ECO:0000313" key="6">
    <source>
        <dbReference type="Proteomes" id="UP000284842"/>
    </source>
</evidence>
<evidence type="ECO:0000256" key="2">
    <source>
        <dbReference type="ARBA" id="ARBA00023163"/>
    </source>
</evidence>
<feature type="region of interest" description="Disordered" evidence="4">
    <location>
        <begin position="711"/>
        <end position="731"/>
    </location>
</feature>
<feature type="compositionally biased region" description="Acidic residues" evidence="4">
    <location>
        <begin position="796"/>
        <end position="814"/>
    </location>
</feature>
<organism evidence="5 6">
    <name type="scientific">Panaeolus cyanescens</name>
    <dbReference type="NCBI Taxonomy" id="181874"/>
    <lineage>
        <taxon>Eukaryota</taxon>
        <taxon>Fungi</taxon>
        <taxon>Dikarya</taxon>
        <taxon>Basidiomycota</taxon>
        <taxon>Agaricomycotina</taxon>
        <taxon>Agaricomycetes</taxon>
        <taxon>Agaricomycetidae</taxon>
        <taxon>Agaricales</taxon>
        <taxon>Agaricineae</taxon>
        <taxon>Galeropsidaceae</taxon>
        <taxon>Panaeolus</taxon>
    </lineage>
</organism>
<dbReference type="PANTHER" id="PTHR15052">
    <property type="entry name" value="RNA POLYMERASE III TRANSCRIPTION INITIATION FACTOR COMPLEX SUBUNIT"/>
    <property type="match status" value="1"/>
</dbReference>
<dbReference type="OrthoDB" id="4703at2759"/>
<comment type="subcellular location">
    <subcellularLocation>
        <location evidence="1">Nucleus</location>
    </subcellularLocation>
</comment>
<dbReference type="Gene3D" id="2.130.10.10">
    <property type="entry name" value="YVTN repeat-like/Quinoprotein amine dehydrogenase"/>
    <property type="match status" value="1"/>
</dbReference>
<dbReference type="Proteomes" id="UP000284842">
    <property type="component" value="Unassembled WGS sequence"/>
</dbReference>
<dbReference type="GO" id="GO:0006383">
    <property type="term" value="P:transcription by RNA polymerase III"/>
    <property type="evidence" value="ECO:0007669"/>
    <property type="project" value="TreeGrafter"/>
</dbReference>
<dbReference type="AlphaFoldDB" id="A0A409VHB0"/>
<feature type="compositionally biased region" description="Basic residues" evidence="4">
    <location>
        <begin position="1"/>
        <end position="11"/>
    </location>
</feature>
<feature type="region of interest" description="Disordered" evidence="4">
    <location>
        <begin position="794"/>
        <end position="814"/>
    </location>
</feature>
<feature type="compositionally biased region" description="Acidic residues" evidence="4">
    <location>
        <begin position="60"/>
        <end position="83"/>
    </location>
</feature>
<gene>
    <name evidence="5" type="ORF">CVT24_011803</name>
</gene>
<dbReference type="InterPro" id="IPR036322">
    <property type="entry name" value="WD40_repeat_dom_sf"/>
</dbReference>
<dbReference type="PANTHER" id="PTHR15052:SF2">
    <property type="entry name" value="GENERAL TRANSCRIPTION FACTOR 3C POLYPEPTIDE 2"/>
    <property type="match status" value="1"/>
</dbReference>
<dbReference type="STRING" id="181874.A0A409VHB0"/>
<evidence type="ECO:0000256" key="1">
    <source>
        <dbReference type="ARBA" id="ARBA00004123"/>
    </source>
</evidence>